<protein>
    <submittedName>
        <fullName evidence="1">Uncharacterized protein</fullName>
    </submittedName>
</protein>
<reference evidence="1 2" key="1">
    <citation type="journal article" date="2015" name="Genome Announc.">
        <title>Draft Genome Sequence of the Terrestrial Cyanobacterium Scytonema millei VB511283, Isolated from Eastern India.</title>
        <authorList>
            <person name="Sen D."/>
            <person name="Chandrababunaidu M.M."/>
            <person name="Singh D."/>
            <person name="Sanghi N."/>
            <person name="Ghorai A."/>
            <person name="Mishra G.P."/>
            <person name="Madduluri M."/>
            <person name="Adhikary S.P."/>
            <person name="Tripathy S."/>
        </authorList>
    </citation>
    <scope>NUCLEOTIDE SEQUENCE [LARGE SCALE GENOMIC DNA]</scope>
    <source>
        <strain evidence="1 2">VB511283</strain>
    </source>
</reference>
<organism evidence="1 2">
    <name type="scientific">Scytonema millei VB511283</name>
    <dbReference type="NCBI Taxonomy" id="1245923"/>
    <lineage>
        <taxon>Bacteria</taxon>
        <taxon>Bacillati</taxon>
        <taxon>Cyanobacteriota</taxon>
        <taxon>Cyanophyceae</taxon>
        <taxon>Nostocales</taxon>
        <taxon>Scytonemataceae</taxon>
        <taxon>Scytonema</taxon>
    </lineage>
</organism>
<evidence type="ECO:0000313" key="1">
    <source>
        <dbReference type="EMBL" id="NHC34967.1"/>
    </source>
</evidence>
<name>A0A9X5I511_9CYAN</name>
<gene>
    <name evidence="1" type="ORF">QH73_0009885</name>
</gene>
<comment type="caution">
    <text evidence="1">The sequence shown here is derived from an EMBL/GenBank/DDBJ whole genome shotgun (WGS) entry which is preliminary data.</text>
</comment>
<keyword evidence="2" id="KW-1185">Reference proteome</keyword>
<sequence>MRDICRGAQLCAPTNRVLYPIENRSRTKFSGIELGSFEDISNNGSILNLNLYVKPGVRFYNCTPYYLRIIAPFFKGGWGDRALSNIECDRPPDLHYHAN</sequence>
<accession>A0A9X5I511</accession>
<dbReference type="RefSeq" id="WP_132866875.1">
    <property type="nucleotide sequence ID" value="NZ_JTJC03000002.1"/>
</dbReference>
<evidence type="ECO:0000313" key="2">
    <source>
        <dbReference type="Proteomes" id="UP000031532"/>
    </source>
</evidence>
<dbReference type="EMBL" id="JTJC03000002">
    <property type="protein sequence ID" value="NHC34967.1"/>
    <property type="molecule type" value="Genomic_DNA"/>
</dbReference>
<dbReference type="Proteomes" id="UP000031532">
    <property type="component" value="Unassembled WGS sequence"/>
</dbReference>
<proteinExistence type="predicted"/>
<dbReference type="AlphaFoldDB" id="A0A9X5I511"/>